<keyword evidence="3" id="KW-1185">Reference proteome</keyword>
<sequence>MGGCCQQFAGVAVRIGLHDAARDGWFGQLGEGGGPDGAHRDQWAWLGQAGVEACRGRFAGPAGEDLVRVVEPQDRVRGERPGGESLQQAGGGAGEKEVPGLQGRGVVEGFVGGAGLSSAGVTAYQDQRRVLCFRRGAEGLAQAWVVVALDVDGQHEAVDGPDGAGDGRVHP</sequence>
<evidence type="ECO:0000256" key="1">
    <source>
        <dbReference type="SAM" id="MobiDB-lite"/>
    </source>
</evidence>
<name>A0ABQ2VPM4_9ACTN</name>
<protein>
    <submittedName>
        <fullName evidence="2">Uncharacterized protein</fullName>
    </submittedName>
</protein>
<dbReference type="Proteomes" id="UP000654471">
    <property type="component" value="Unassembled WGS sequence"/>
</dbReference>
<feature type="region of interest" description="Disordered" evidence="1">
    <location>
        <begin position="73"/>
        <end position="98"/>
    </location>
</feature>
<organism evidence="2 3">
    <name type="scientific">Streptomyces albospinus</name>
    <dbReference type="NCBI Taxonomy" id="285515"/>
    <lineage>
        <taxon>Bacteria</taxon>
        <taxon>Bacillati</taxon>
        <taxon>Actinomycetota</taxon>
        <taxon>Actinomycetes</taxon>
        <taxon>Kitasatosporales</taxon>
        <taxon>Streptomycetaceae</taxon>
        <taxon>Streptomyces</taxon>
    </lineage>
</organism>
<accession>A0ABQ2VPM4</accession>
<feature type="compositionally biased region" description="Basic and acidic residues" evidence="1">
    <location>
        <begin position="73"/>
        <end position="82"/>
    </location>
</feature>
<proteinExistence type="predicted"/>
<dbReference type="EMBL" id="BMRP01000085">
    <property type="protein sequence ID" value="GGV03421.1"/>
    <property type="molecule type" value="Genomic_DNA"/>
</dbReference>
<comment type="caution">
    <text evidence="2">The sequence shown here is derived from an EMBL/GenBank/DDBJ whole genome shotgun (WGS) entry which is preliminary data.</text>
</comment>
<reference evidence="3" key="1">
    <citation type="journal article" date="2019" name="Int. J. Syst. Evol. Microbiol.">
        <title>The Global Catalogue of Microorganisms (GCM) 10K type strain sequencing project: providing services to taxonomists for standard genome sequencing and annotation.</title>
        <authorList>
            <consortium name="The Broad Institute Genomics Platform"/>
            <consortium name="The Broad Institute Genome Sequencing Center for Infectious Disease"/>
            <person name="Wu L."/>
            <person name="Ma J."/>
        </authorList>
    </citation>
    <scope>NUCLEOTIDE SEQUENCE [LARGE SCALE GENOMIC DNA]</scope>
    <source>
        <strain evidence="3">JCM 3399</strain>
    </source>
</reference>
<evidence type="ECO:0000313" key="3">
    <source>
        <dbReference type="Proteomes" id="UP000654471"/>
    </source>
</evidence>
<evidence type="ECO:0000313" key="2">
    <source>
        <dbReference type="EMBL" id="GGV03421.1"/>
    </source>
</evidence>
<gene>
    <name evidence="2" type="ORF">GCM10010211_83350</name>
</gene>